<dbReference type="Proteomes" id="UP001333818">
    <property type="component" value="Unassembled WGS sequence"/>
</dbReference>
<sequence>MSVEITIQPTTQSEVLPSEVILGWEPTPPPTDLIFDDGEPLETNRHHTVVPSCQTPRTR</sequence>
<dbReference type="EMBL" id="JAZBJZ010000042">
    <property type="protein sequence ID" value="MEE3717458.1"/>
    <property type="molecule type" value="Genomic_DNA"/>
</dbReference>
<feature type="region of interest" description="Disordered" evidence="1">
    <location>
        <begin position="37"/>
        <end position="59"/>
    </location>
</feature>
<keyword evidence="3" id="KW-1185">Reference proteome</keyword>
<evidence type="ECO:0000313" key="3">
    <source>
        <dbReference type="Proteomes" id="UP001333818"/>
    </source>
</evidence>
<protein>
    <submittedName>
        <fullName evidence="2">Uncharacterized protein</fullName>
    </submittedName>
</protein>
<name>A0AAW9Q2N0_9CYAN</name>
<reference evidence="2" key="1">
    <citation type="submission" date="2024-01" db="EMBL/GenBank/DDBJ databases">
        <title>Bank of Algae and Cyanobacteria of the Azores (BACA) strain genomes.</title>
        <authorList>
            <person name="Luz R."/>
            <person name="Cordeiro R."/>
            <person name="Fonseca A."/>
            <person name="Goncalves V."/>
        </authorList>
    </citation>
    <scope>NUCLEOTIDE SEQUENCE</scope>
    <source>
        <strain evidence="2">BACA0141</strain>
    </source>
</reference>
<gene>
    <name evidence="2" type="ORF">V2H45_11910</name>
</gene>
<dbReference type="RefSeq" id="WP_330483887.1">
    <property type="nucleotide sequence ID" value="NZ_JAZBJZ010000042.1"/>
</dbReference>
<proteinExistence type="predicted"/>
<accession>A0AAW9Q2N0</accession>
<evidence type="ECO:0000256" key="1">
    <source>
        <dbReference type="SAM" id="MobiDB-lite"/>
    </source>
</evidence>
<organism evidence="2 3">
    <name type="scientific">Tumidithrix elongata BACA0141</name>
    <dbReference type="NCBI Taxonomy" id="2716417"/>
    <lineage>
        <taxon>Bacteria</taxon>
        <taxon>Bacillati</taxon>
        <taxon>Cyanobacteriota</taxon>
        <taxon>Cyanophyceae</taxon>
        <taxon>Pseudanabaenales</taxon>
        <taxon>Pseudanabaenaceae</taxon>
        <taxon>Tumidithrix</taxon>
        <taxon>Tumidithrix elongata</taxon>
    </lineage>
</organism>
<dbReference type="AlphaFoldDB" id="A0AAW9Q2N0"/>
<evidence type="ECO:0000313" key="2">
    <source>
        <dbReference type="EMBL" id="MEE3717458.1"/>
    </source>
</evidence>
<comment type="caution">
    <text evidence="2">The sequence shown here is derived from an EMBL/GenBank/DDBJ whole genome shotgun (WGS) entry which is preliminary data.</text>
</comment>